<feature type="domain" description="Solute-binding protein family 3/N-terminal" evidence="6">
    <location>
        <begin position="28"/>
        <end position="248"/>
    </location>
</feature>
<evidence type="ECO:0000256" key="5">
    <source>
        <dbReference type="SAM" id="SignalP"/>
    </source>
</evidence>
<dbReference type="PROSITE" id="PS01039">
    <property type="entry name" value="SBP_BACTERIAL_3"/>
    <property type="match status" value="1"/>
</dbReference>
<dbReference type="OrthoDB" id="9814231at2"/>
<dbReference type="InterPro" id="IPR006311">
    <property type="entry name" value="TAT_signal"/>
</dbReference>
<dbReference type="EMBL" id="PXYK01000016">
    <property type="protein sequence ID" value="PSJ57798.1"/>
    <property type="molecule type" value="Genomic_DNA"/>
</dbReference>
<dbReference type="Pfam" id="PF00497">
    <property type="entry name" value="SBP_bac_3"/>
    <property type="match status" value="1"/>
</dbReference>
<name>A0A2P7S5Q3_9HYPH</name>
<evidence type="ECO:0000256" key="1">
    <source>
        <dbReference type="ARBA" id="ARBA00004196"/>
    </source>
</evidence>
<dbReference type="PROSITE" id="PS51318">
    <property type="entry name" value="TAT"/>
    <property type="match status" value="1"/>
</dbReference>
<comment type="subcellular location">
    <subcellularLocation>
        <location evidence="1">Cell envelope</location>
    </subcellularLocation>
</comment>
<dbReference type="GO" id="GO:0030313">
    <property type="term" value="C:cell envelope"/>
    <property type="evidence" value="ECO:0007669"/>
    <property type="project" value="UniProtKB-SubCell"/>
</dbReference>
<proteinExistence type="inferred from homology"/>
<dbReference type="InterPro" id="IPR001320">
    <property type="entry name" value="Iontro_rcpt_C"/>
</dbReference>
<dbReference type="InterPro" id="IPR001638">
    <property type="entry name" value="Solute-binding_3/MltF_N"/>
</dbReference>
<dbReference type="SMART" id="SM00062">
    <property type="entry name" value="PBPb"/>
    <property type="match status" value="1"/>
</dbReference>
<reference evidence="8 9" key="1">
    <citation type="submission" date="2018-03" db="EMBL/GenBank/DDBJ databases">
        <title>The draft genome of Mesorhizobium sp. 6GN-30.</title>
        <authorList>
            <person name="Liu L."/>
            <person name="Li L."/>
            <person name="Wang T."/>
            <person name="Zhang X."/>
            <person name="Liang L."/>
        </authorList>
    </citation>
    <scope>NUCLEOTIDE SEQUENCE [LARGE SCALE GENOMIC DNA]</scope>
    <source>
        <strain evidence="8 9">6GN30</strain>
    </source>
</reference>
<comment type="caution">
    <text evidence="8">The sequence shown here is derived from an EMBL/GenBank/DDBJ whole genome shotgun (WGS) entry which is preliminary data.</text>
</comment>
<evidence type="ECO:0000256" key="4">
    <source>
        <dbReference type="RuleBase" id="RU003744"/>
    </source>
</evidence>
<organism evidence="8 9">
    <name type="scientific">Kumtagia ephedrae</name>
    <dbReference type="NCBI Taxonomy" id="2116701"/>
    <lineage>
        <taxon>Bacteria</taxon>
        <taxon>Pseudomonadati</taxon>
        <taxon>Pseudomonadota</taxon>
        <taxon>Alphaproteobacteria</taxon>
        <taxon>Hyphomicrobiales</taxon>
        <taxon>Phyllobacteriaceae</taxon>
        <taxon>Kumtagia</taxon>
    </lineage>
</organism>
<feature type="signal peptide" evidence="5">
    <location>
        <begin position="1"/>
        <end position="26"/>
    </location>
</feature>
<dbReference type="CDD" id="cd13530">
    <property type="entry name" value="PBP2_peptides_like"/>
    <property type="match status" value="1"/>
</dbReference>
<evidence type="ECO:0000256" key="2">
    <source>
        <dbReference type="ARBA" id="ARBA00010333"/>
    </source>
</evidence>
<evidence type="ECO:0000259" key="7">
    <source>
        <dbReference type="SMART" id="SM00079"/>
    </source>
</evidence>
<dbReference type="Gene3D" id="3.40.190.10">
    <property type="entry name" value="Periplasmic binding protein-like II"/>
    <property type="match status" value="2"/>
</dbReference>
<dbReference type="AlphaFoldDB" id="A0A2P7S5Q3"/>
<comment type="similarity">
    <text evidence="2 4">Belongs to the bacterial solute-binding protein 3 family.</text>
</comment>
<evidence type="ECO:0000313" key="8">
    <source>
        <dbReference type="EMBL" id="PSJ57798.1"/>
    </source>
</evidence>
<dbReference type="SMART" id="SM00079">
    <property type="entry name" value="PBPe"/>
    <property type="match status" value="1"/>
</dbReference>
<dbReference type="GO" id="GO:0016020">
    <property type="term" value="C:membrane"/>
    <property type="evidence" value="ECO:0007669"/>
    <property type="project" value="InterPro"/>
</dbReference>
<protein>
    <submittedName>
        <fullName evidence="8">Amino acid ABC transporter substrate-binding protein</fullName>
    </submittedName>
</protein>
<feature type="chain" id="PRO_5015115148" evidence="5">
    <location>
        <begin position="27"/>
        <end position="265"/>
    </location>
</feature>
<accession>A0A2P7S5Q3</accession>
<sequence length="265" mass="28516">MLDRRGLFGALAALAFGLGLTSAAHAETLVVGAYPANPPWENKLETGEFEGFEVDLVKEIGKRIGAEVEFQDLGFQALFAATSSGRIDMAISSISITNDRLQNQSFTQGYYDSDISLIAKSDTALKTLADMKGKTIGAISASVGEAWIKENTEKYGIAEYRGYNTQQELLLDVQSGRLEGAIGDIAGFQFAFTKMQGMKVVEPIPTGDKFAIMMKKGSPLLERVNTAIDEIKKDGTMAALHKKWLGAEAGADASINKVLPIPQAQ</sequence>
<dbReference type="PANTHER" id="PTHR35936">
    <property type="entry name" value="MEMBRANE-BOUND LYTIC MUREIN TRANSGLYCOSYLASE F"/>
    <property type="match status" value="1"/>
</dbReference>
<dbReference type="SUPFAM" id="SSF53850">
    <property type="entry name" value="Periplasmic binding protein-like II"/>
    <property type="match status" value="1"/>
</dbReference>
<dbReference type="GO" id="GO:0015276">
    <property type="term" value="F:ligand-gated monoatomic ion channel activity"/>
    <property type="evidence" value="ECO:0007669"/>
    <property type="project" value="InterPro"/>
</dbReference>
<keyword evidence="9" id="KW-1185">Reference proteome</keyword>
<keyword evidence="3 5" id="KW-0732">Signal</keyword>
<dbReference type="PANTHER" id="PTHR35936:SF17">
    <property type="entry name" value="ARGININE-BINDING EXTRACELLULAR PROTEIN ARTP"/>
    <property type="match status" value="1"/>
</dbReference>
<evidence type="ECO:0000256" key="3">
    <source>
        <dbReference type="ARBA" id="ARBA00022729"/>
    </source>
</evidence>
<feature type="domain" description="Ionotropic glutamate receptor C-terminal" evidence="7">
    <location>
        <begin position="28"/>
        <end position="247"/>
    </location>
</feature>
<dbReference type="Proteomes" id="UP000241229">
    <property type="component" value="Unassembled WGS sequence"/>
</dbReference>
<dbReference type="InterPro" id="IPR018313">
    <property type="entry name" value="SBP_3_CS"/>
</dbReference>
<gene>
    <name evidence="8" type="ORF">C7I84_16850</name>
</gene>
<evidence type="ECO:0000259" key="6">
    <source>
        <dbReference type="SMART" id="SM00062"/>
    </source>
</evidence>
<evidence type="ECO:0000313" key="9">
    <source>
        <dbReference type="Proteomes" id="UP000241229"/>
    </source>
</evidence>